<feature type="transmembrane region" description="Helical" evidence="1">
    <location>
        <begin position="193"/>
        <end position="215"/>
    </location>
</feature>
<name>Q0AKJ4_MARMM</name>
<dbReference type="eggNOG" id="COG5658">
    <property type="taxonomic scope" value="Bacteria"/>
</dbReference>
<dbReference type="InterPro" id="IPR025962">
    <property type="entry name" value="SdpI/YhfL"/>
</dbReference>
<dbReference type="AlphaFoldDB" id="Q0AKJ4"/>
<reference evidence="3 4" key="1">
    <citation type="submission" date="2006-08" db="EMBL/GenBank/DDBJ databases">
        <title>Complete sequence of Maricaulis maris MCS10.</title>
        <authorList>
            <consortium name="US DOE Joint Genome Institute"/>
            <person name="Copeland A."/>
            <person name="Lucas S."/>
            <person name="Lapidus A."/>
            <person name="Barry K."/>
            <person name="Detter J.C."/>
            <person name="Glavina del Rio T."/>
            <person name="Hammon N."/>
            <person name="Israni S."/>
            <person name="Dalin E."/>
            <person name="Tice H."/>
            <person name="Pitluck S."/>
            <person name="Saunders E."/>
            <person name="Brettin T."/>
            <person name="Bruce D."/>
            <person name="Han C."/>
            <person name="Tapia R."/>
            <person name="Gilna P."/>
            <person name="Schmutz J."/>
            <person name="Larimer F."/>
            <person name="Land M."/>
            <person name="Hauser L."/>
            <person name="Kyrpides N."/>
            <person name="Mikhailova N."/>
            <person name="Viollier P."/>
            <person name="Stephens C."/>
            <person name="Richardson P."/>
        </authorList>
    </citation>
    <scope>NUCLEOTIDE SEQUENCE [LARGE SCALE GENOMIC DNA]</scope>
    <source>
        <strain evidence="3 4">MCS10</strain>
    </source>
</reference>
<feature type="transmembrane region" description="Helical" evidence="1">
    <location>
        <begin position="84"/>
        <end position="112"/>
    </location>
</feature>
<dbReference type="Pfam" id="PF13630">
    <property type="entry name" value="SdpI"/>
    <property type="match status" value="1"/>
</dbReference>
<dbReference type="InterPro" id="IPR012867">
    <property type="entry name" value="DUF1648"/>
</dbReference>
<dbReference type="EMBL" id="CP000449">
    <property type="protein sequence ID" value="ABI67199.1"/>
    <property type="molecule type" value="Genomic_DNA"/>
</dbReference>
<dbReference type="RefSeq" id="WP_011644843.1">
    <property type="nucleotide sequence ID" value="NC_008347.1"/>
</dbReference>
<dbReference type="PIRSF" id="PIRSF038959">
    <property type="entry name" value="SdpI"/>
    <property type="match status" value="1"/>
</dbReference>
<dbReference type="STRING" id="394221.Mmar10_2918"/>
<feature type="transmembrane region" description="Helical" evidence="1">
    <location>
        <begin position="118"/>
        <end position="139"/>
    </location>
</feature>
<keyword evidence="1" id="KW-0472">Membrane</keyword>
<accession>Q0AKJ4</accession>
<dbReference type="PANTHER" id="PTHR37810">
    <property type="entry name" value="IMMUNITY PROTEIN SDPI"/>
    <property type="match status" value="1"/>
</dbReference>
<keyword evidence="1" id="KW-0812">Transmembrane</keyword>
<dbReference type="Pfam" id="PF07853">
    <property type="entry name" value="DUF1648"/>
    <property type="match status" value="1"/>
</dbReference>
<feature type="transmembrane region" description="Helical" evidence="1">
    <location>
        <begin position="168"/>
        <end position="187"/>
    </location>
</feature>
<feature type="domain" description="DUF1648" evidence="2">
    <location>
        <begin position="12"/>
        <end position="59"/>
    </location>
</feature>
<dbReference type="KEGG" id="mmr:Mmar10_2918"/>
<proteinExistence type="predicted"/>
<dbReference type="GO" id="GO:0009636">
    <property type="term" value="P:response to toxic substance"/>
    <property type="evidence" value="ECO:0007669"/>
    <property type="project" value="TreeGrafter"/>
</dbReference>
<dbReference type="HOGENOM" id="CLU_093038_0_0_5"/>
<keyword evidence="4" id="KW-1185">Reference proteome</keyword>
<evidence type="ECO:0000313" key="4">
    <source>
        <dbReference type="Proteomes" id="UP000001964"/>
    </source>
</evidence>
<organism evidence="3 4">
    <name type="scientific">Maricaulis maris (strain MCS10)</name>
    <name type="common">Caulobacter maris</name>
    <dbReference type="NCBI Taxonomy" id="394221"/>
    <lineage>
        <taxon>Bacteria</taxon>
        <taxon>Pseudomonadati</taxon>
        <taxon>Pseudomonadota</taxon>
        <taxon>Alphaproteobacteria</taxon>
        <taxon>Maricaulales</taxon>
        <taxon>Maricaulaceae</taxon>
        <taxon>Maricaulis</taxon>
    </lineage>
</organism>
<dbReference type="InterPro" id="IPR026272">
    <property type="entry name" value="SdpI"/>
</dbReference>
<keyword evidence="1" id="KW-1133">Transmembrane helix</keyword>
<dbReference type="Proteomes" id="UP000001964">
    <property type="component" value="Chromosome"/>
</dbReference>
<gene>
    <name evidence="3" type="ordered locus">Mmar10_2918</name>
</gene>
<evidence type="ECO:0000313" key="3">
    <source>
        <dbReference type="EMBL" id="ABI67199.1"/>
    </source>
</evidence>
<dbReference type="PANTHER" id="PTHR37810:SF5">
    <property type="entry name" value="IMMUNITY PROTEIN SDPI"/>
    <property type="match status" value="1"/>
</dbReference>
<evidence type="ECO:0000256" key="1">
    <source>
        <dbReference type="SAM" id="Phobius"/>
    </source>
</evidence>
<evidence type="ECO:0000259" key="2">
    <source>
        <dbReference type="Pfam" id="PF07853"/>
    </source>
</evidence>
<dbReference type="OrthoDB" id="9808690at2"/>
<sequence length="230" mass="24890" precursor="true">MKRELILSGLFIALALVLAGLGWLGTDATTQIPVHWGIDGQPDRYGGRLEAFFLLPAIMAGLSVLFAVLPSIDPRGRNLERSRIVLQTVWMGVLALLLLVQTILVGLGLSWIEPADETLVPTLILTAVGALYVLLGNVLGKARPNWFVGIRTPWTLSSDLSWDKTHRLTGRLMVAGGLVMMAGVWFLSAERQIGLVIATALIPAATGMVVSYLVWRSDPARQTATPDDVD</sequence>
<protein>
    <recommendedName>
        <fullName evidence="2">DUF1648 domain-containing protein</fullName>
    </recommendedName>
</protein>
<feature type="transmembrane region" description="Helical" evidence="1">
    <location>
        <begin position="52"/>
        <end position="72"/>
    </location>
</feature>